<dbReference type="SUPFAM" id="SSF63491">
    <property type="entry name" value="BAG domain"/>
    <property type="match status" value="1"/>
</dbReference>
<feature type="region of interest" description="Disordered" evidence="1">
    <location>
        <begin position="398"/>
        <end position="566"/>
    </location>
</feature>
<dbReference type="GeneID" id="111251603"/>
<dbReference type="Pfam" id="PF02179">
    <property type="entry name" value="BAG"/>
    <property type="match status" value="1"/>
</dbReference>
<dbReference type="CTD" id="39518"/>
<feature type="compositionally biased region" description="Pro residues" evidence="1">
    <location>
        <begin position="294"/>
        <end position="308"/>
    </location>
</feature>
<dbReference type="InterPro" id="IPR003103">
    <property type="entry name" value="BAG_domain"/>
</dbReference>
<dbReference type="GO" id="GO:0051087">
    <property type="term" value="F:protein-folding chaperone binding"/>
    <property type="evidence" value="ECO:0007669"/>
    <property type="project" value="InterPro"/>
</dbReference>
<dbReference type="InterPro" id="IPR036533">
    <property type="entry name" value="BAG_dom_sf"/>
</dbReference>
<protein>
    <recommendedName>
        <fullName evidence="2">BAG domain-containing protein</fullName>
    </recommendedName>
</protein>
<reference evidence="3" key="1">
    <citation type="submission" date="2021-01" db="UniProtKB">
        <authorList>
            <consortium name="EnsemblMetazoa"/>
        </authorList>
    </citation>
    <scope>IDENTIFICATION</scope>
</reference>
<evidence type="ECO:0000313" key="3">
    <source>
        <dbReference type="EnsemblMetazoa" id="XP_022664046"/>
    </source>
</evidence>
<feature type="region of interest" description="Disordered" evidence="1">
    <location>
        <begin position="93"/>
        <end position="122"/>
    </location>
</feature>
<evidence type="ECO:0000313" key="4">
    <source>
        <dbReference type="Proteomes" id="UP000594260"/>
    </source>
</evidence>
<feature type="compositionally biased region" description="Polar residues" evidence="1">
    <location>
        <begin position="176"/>
        <end position="190"/>
    </location>
</feature>
<name>A0A7M7KAK7_VARDE</name>
<feature type="compositionally biased region" description="Polar residues" evidence="1">
    <location>
        <begin position="254"/>
        <end position="265"/>
    </location>
</feature>
<dbReference type="Gene3D" id="1.20.58.120">
    <property type="entry name" value="BAG domain"/>
    <property type="match status" value="1"/>
</dbReference>
<feature type="compositionally biased region" description="Polar residues" evidence="1">
    <location>
        <begin position="135"/>
        <end position="146"/>
    </location>
</feature>
<dbReference type="KEGG" id="vde:111251603"/>
<proteinExistence type="predicted"/>
<feature type="compositionally biased region" description="Polar residues" evidence="1">
    <location>
        <begin position="155"/>
        <end position="167"/>
    </location>
</feature>
<dbReference type="Proteomes" id="UP000594260">
    <property type="component" value="Unplaced"/>
</dbReference>
<dbReference type="OrthoDB" id="333905at2759"/>
<feature type="compositionally biased region" description="Basic and acidic residues" evidence="1">
    <location>
        <begin position="228"/>
        <end position="253"/>
    </location>
</feature>
<sequence length="566" mass="61704">MNFNRRPFQFSPDFGFEHASSSFRDHFDESSEVNDMFSAGAPPGRWDAADLPRFHVPGFGHDFNNDPFSLSSGQSFFSNPRGVSREVPIKVSHYKSGPASDDLSRAKGATSSSTGTTGSGEVYIPIHVEGEVRKNNQARPESSGAQHQEFHHRQQQSPVGKTQTDAQHGQEEVVSEKQQPQQQHTYSYRSSLGEDSPHRFSTMPPRGRTFAGYMTPGKAGGGIPIPVHVERSDSSPVIGDDRFGQQKSPERGSEAQSNTGTFPRTKSNEAPLRWIQGMFRGPRVAEQPGDPHAASPPPSNPEPAPPQQPVQKAPVSPQERIDKVLLDLADLNGKVNAFKGTDQKAKEYRFLDEMLTRLMLSLDDVITDGNETLRAHRKSAIKEVQRVIDKLEKTVQTNAEAAQKKNQQKRAPALKAQKEEPAVHAPVDKAPSCDITVTASSPKEASPPRRDKSPMKKRQASPIKKDKRSPSPKKEVGLIGRQCVSSCTKESQTPSTITNDSSATCDGVSVTVNGTPVSLTSPVDSAAADSSNTDPMEKMKFADDSQTDEPTTPEPIVSTASIELKK</sequence>
<feature type="region of interest" description="Disordered" evidence="1">
    <location>
        <begin position="135"/>
        <end position="317"/>
    </location>
</feature>
<dbReference type="AlphaFoldDB" id="A0A7M7KAK7"/>
<organism evidence="3 4">
    <name type="scientific">Varroa destructor</name>
    <name type="common">Honeybee mite</name>
    <dbReference type="NCBI Taxonomy" id="109461"/>
    <lineage>
        <taxon>Eukaryota</taxon>
        <taxon>Metazoa</taxon>
        <taxon>Ecdysozoa</taxon>
        <taxon>Arthropoda</taxon>
        <taxon>Chelicerata</taxon>
        <taxon>Arachnida</taxon>
        <taxon>Acari</taxon>
        <taxon>Parasitiformes</taxon>
        <taxon>Mesostigmata</taxon>
        <taxon>Gamasina</taxon>
        <taxon>Dermanyssoidea</taxon>
        <taxon>Varroidae</taxon>
        <taxon>Varroa</taxon>
    </lineage>
</organism>
<dbReference type="OMA" id="NMFYETN"/>
<accession>A0A7M7KAK7</accession>
<dbReference type="InParanoid" id="A0A7M7KAK7"/>
<dbReference type="PROSITE" id="PS51035">
    <property type="entry name" value="BAG"/>
    <property type="match status" value="1"/>
</dbReference>
<feature type="compositionally biased region" description="Basic residues" evidence="1">
    <location>
        <begin position="455"/>
        <end position="467"/>
    </location>
</feature>
<feature type="compositionally biased region" description="Low complexity" evidence="1">
    <location>
        <begin position="108"/>
        <end position="120"/>
    </location>
</feature>
<dbReference type="RefSeq" id="XP_022664046.1">
    <property type="nucleotide sequence ID" value="XM_022808311.1"/>
</dbReference>
<keyword evidence="4" id="KW-1185">Reference proteome</keyword>
<feature type="domain" description="BAG" evidence="2">
    <location>
        <begin position="320"/>
        <end position="395"/>
    </location>
</feature>
<feature type="compositionally biased region" description="Polar residues" evidence="1">
    <location>
        <begin position="483"/>
        <end position="534"/>
    </location>
</feature>
<dbReference type="EnsemblMetazoa" id="XM_022808311">
    <property type="protein sequence ID" value="XP_022664046"/>
    <property type="gene ID" value="LOC111251603"/>
</dbReference>
<dbReference type="SMART" id="SM00264">
    <property type="entry name" value="BAG"/>
    <property type="match status" value="1"/>
</dbReference>
<evidence type="ECO:0000256" key="1">
    <source>
        <dbReference type="SAM" id="MobiDB-lite"/>
    </source>
</evidence>
<evidence type="ECO:0000259" key="2">
    <source>
        <dbReference type="PROSITE" id="PS51035"/>
    </source>
</evidence>